<evidence type="ECO:0000256" key="8">
    <source>
        <dbReference type="ARBA" id="ARBA00023098"/>
    </source>
</evidence>
<evidence type="ECO:0000256" key="7">
    <source>
        <dbReference type="ARBA" id="ARBA00022842"/>
    </source>
</evidence>
<dbReference type="Pfam" id="PF08544">
    <property type="entry name" value="GHMP_kinases_C"/>
    <property type="match status" value="1"/>
</dbReference>
<dbReference type="GO" id="GO:0019287">
    <property type="term" value="P:isopentenyl diphosphate biosynthetic process, mevalonate pathway"/>
    <property type="evidence" value="ECO:0007669"/>
    <property type="project" value="UniProtKB-UniPathway"/>
</dbReference>
<dbReference type="UniPathway" id="UPA00057">
    <property type="reaction ID" value="UER00098"/>
</dbReference>
<dbReference type="InterPro" id="IPR014721">
    <property type="entry name" value="Ribsml_uS5_D2-typ_fold_subgr"/>
</dbReference>
<evidence type="ECO:0000313" key="13">
    <source>
        <dbReference type="EMBL" id="QDY76158.1"/>
    </source>
</evidence>
<evidence type="ECO:0000256" key="3">
    <source>
        <dbReference type="ARBA" id="ARBA00022679"/>
    </source>
</evidence>
<evidence type="ECO:0000256" key="6">
    <source>
        <dbReference type="ARBA" id="ARBA00022840"/>
    </source>
</evidence>
<keyword evidence="4" id="KW-0547">Nucleotide-binding</keyword>
<reference evidence="13 14" key="1">
    <citation type="submission" date="2019-07" db="EMBL/GenBank/DDBJ databases">
        <authorList>
            <person name="Zhu P."/>
        </authorList>
    </citation>
    <scope>NUCLEOTIDE SEQUENCE [LARGE SCALE GENOMIC DNA]</scope>
    <source>
        <strain evidence="13 14">SSL-25</strain>
    </source>
</reference>
<evidence type="ECO:0000256" key="4">
    <source>
        <dbReference type="ARBA" id="ARBA00022741"/>
    </source>
</evidence>
<organism evidence="13 14">
    <name type="scientific">Streptomyces qinzhouensis</name>
    <dbReference type="NCBI Taxonomy" id="2599401"/>
    <lineage>
        <taxon>Bacteria</taxon>
        <taxon>Bacillati</taxon>
        <taxon>Actinomycetota</taxon>
        <taxon>Actinomycetes</taxon>
        <taxon>Kitasatosporales</taxon>
        <taxon>Streptomycetaceae</taxon>
        <taxon>Streptomyces</taxon>
    </lineage>
</organism>
<dbReference type="Gene3D" id="3.30.70.890">
    <property type="entry name" value="GHMP kinase, C-terminal domain"/>
    <property type="match status" value="1"/>
</dbReference>
<dbReference type="InterPro" id="IPR020568">
    <property type="entry name" value="Ribosomal_Su5_D2-typ_SF"/>
</dbReference>
<dbReference type="AlphaFoldDB" id="A0A5B8ICY9"/>
<feature type="region of interest" description="Disordered" evidence="10">
    <location>
        <begin position="1"/>
        <end position="35"/>
    </location>
</feature>
<keyword evidence="1" id="KW-0963">Cytoplasm</keyword>
<dbReference type="Gene3D" id="3.30.230.10">
    <property type="match status" value="1"/>
</dbReference>
<gene>
    <name evidence="13" type="ORF">FQU76_06060</name>
</gene>
<keyword evidence="7" id="KW-0460">Magnesium</keyword>
<keyword evidence="3" id="KW-0808">Transferase</keyword>
<feature type="domain" description="GHMP kinase N-terminal" evidence="11">
    <location>
        <begin position="114"/>
        <end position="182"/>
    </location>
</feature>
<comment type="pathway">
    <text evidence="9">Isoprenoid biosynthesis; isopentenyl diphosphate biosynthesis via mevalonate pathway; isopentenyl diphosphate from (R)-mevalonate: step 1/3.</text>
</comment>
<keyword evidence="8" id="KW-0443">Lipid metabolism</keyword>
<dbReference type="OrthoDB" id="4169288at2"/>
<dbReference type="Proteomes" id="UP000320580">
    <property type="component" value="Chromosome"/>
</dbReference>
<evidence type="ECO:0000256" key="5">
    <source>
        <dbReference type="ARBA" id="ARBA00022777"/>
    </source>
</evidence>
<feature type="region of interest" description="Disordered" evidence="10">
    <location>
        <begin position="348"/>
        <end position="368"/>
    </location>
</feature>
<dbReference type="InterPro" id="IPR036554">
    <property type="entry name" value="GHMP_kinase_C_sf"/>
</dbReference>
<dbReference type="EMBL" id="CP042266">
    <property type="protein sequence ID" value="QDY76158.1"/>
    <property type="molecule type" value="Genomic_DNA"/>
</dbReference>
<evidence type="ECO:0000256" key="10">
    <source>
        <dbReference type="SAM" id="MobiDB-lite"/>
    </source>
</evidence>
<evidence type="ECO:0000256" key="9">
    <source>
        <dbReference type="ARBA" id="ARBA00029438"/>
    </source>
</evidence>
<accession>A0A5B8ICY9</accession>
<dbReference type="GO" id="GO:0005829">
    <property type="term" value="C:cytosol"/>
    <property type="evidence" value="ECO:0007669"/>
    <property type="project" value="TreeGrafter"/>
</dbReference>
<keyword evidence="6" id="KW-0067">ATP-binding</keyword>
<evidence type="ECO:0000313" key="14">
    <source>
        <dbReference type="Proteomes" id="UP000320580"/>
    </source>
</evidence>
<dbReference type="InterPro" id="IPR013750">
    <property type="entry name" value="GHMP_kinase_C_dom"/>
</dbReference>
<dbReference type="PANTHER" id="PTHR43290:SF2">
    <property type="entry name" value="MEVALONATE KINASE"/>
    <property type="match status" value="1"/>
</dbReference>
<keyword evidence="2" id="KW-0444">Lipid biosynthesis</keyword>
<evidence type="ECO:0000256" key="1">
    <source>
        <dbReference type="ARBA" id="ARBA00022490"/>
    </source>
</evidence>
<dbReference type="InterPro" id="IPR006205">
    <property type="entry name" value="Mev_gal_kin"/>
</dbReference>
<keyword evidence="5 13" id="KW-0418">Kinase</keyword>
<dbReference type="SUPFAM" id="SSF55060">
    <property type="entry name" value="GHMP Kinase, C-terminal domain"/>
    <property type="match status" value="1"/>
</dbReference>
<dbReference type="GO" id="GO:0005524">
    <property type="term" value="F:ATP binding"/>
    <property type="evidence" value="ECO:0007669"/>
    <property type="project" value="UniProtKB-KW"/>
</dbReference>
<feature type="domain" description="GHMP kinase C-terminal" evidence="12">
    <location>
        <begin position="255"/>
        <end position="331"/>
    </location>
</feature>
<evidence type="ECO:0000256" key="2">
    <source>
        <dbReference type="ARBA" id="ARBA00022516"/>
    </source>
</evidence>
<dbReference type="GO" id="GO:0004496">
    <property type="term" value="F:mevalonate kinase activity"/>
    <property type="evidence" value="ECO:0007669"/>
    <property type="project" value="InterPro"/>
</dbReference>
<protein>
    <submittedName>
        <fullName evidence="13">Galactokinase</fullName>
    </submittedName>
</protein>
<dbReference type="InterPro" id="IPR006204">
    <property type="entry name" value="GHMP_kinase_N_dom"/>
</dbReference>
<dbReference type="PANTHER" id="PTHR43290">
    <property type="entry name" value="MEVALONATE KINASE"/>
    <property type="match status" value="1"/>
</dbReference>
<dbReference type="PRINTS" id="PR00959">
    <property type="entry name" value="MEVGALKINASE"/>
</dbReference>
<evidence type="ECO:0000259" key="12">
    <source>
        <dbReference type="Pfam" id="PF08544"/>
    </source>
</evidence>
<dbReference type="Pfam" id="PF00288">
    <property type="entry name" value="GHMP_kinases_N"/>
    <property type="match status" value="1"/>
</dbReference>
<keyword evidence="14" id="KW-1185">Reference proteome</keyword>
<evidence type="ECO:0000259" key="11">
    <source>
        <dbReference type="Pfam" id="PF00288"/>
    </source>
</evidence>
<sequence>MAPPGRPARAAAQGHRRGAGAVPRVQCHGKVPGPVTESTDVRFGVRATVPCRACLSGEDLDWLGGRSVSVALGLPTVVTTVPGPPPPPTGDWADQVWDFLRTRLTGLPPRPPATEVTSEAPSASGLSSSTALIVGLFRAYTDAGVPASDPVPVATLAQWAYEFEFRHFNGGGMDHLAVIEGGALLLEGRPTGLPAVVERAGFPADWAVLVLDSASRKDTSDHIRTVRAQLRDGDPALAAYLKEADTASADAWSAIGSGELGALAEAMDRAHTAMRDHQRMSTPLLEALRAAALRSTGLTLKLSGAGGGGALVGVCRAADADDIAAALRETLRTEHPDARVIPTRASAGIVPEAHTSRPRHLPDQMNGS</sequence>
<proteinExistence type="predicted"/>
<dbReference type="SUPFAM" id="SSF54211">
    <property type="entry name" value="Ribosomal protein S5 domain 2-like"/>
    <property type="match status" value="1"/>
</dbReference>
<dbReference type="KEGG" id="sqz:FQU76_06060"/>
<name>A0A5B8ICY9_9ACTN</name>